<dbReference type="SMART" id="SM00382">
    <property type="entry name" value="AAA"/>
    <property type="match status" value="1"/>
</dbReference>
<dbReference type="PROSITE" id="PS50893">
    <property type="entry name" value="ABC_TRANSPORTER_2"/>
    <property type="match status" value="1"/>
</dbReference>
<dbReference type="CDD" id="cd03214">
    <property type="entry name" value="ABC_Iron-Siderophores_B12_Hemin"/>
    <property type="match status" value="1"/>
</dbReference>
<dbReference type="RefSeq" id="WP_113660067.1">
    <property type="nucleotide sequence ID" value="NZ_KZ845674.1"/>
</dbReference>
<reference evidence="6 7" key="1">
    <citation type="submission" date="2018-06" db="EMBL/GenBank/DDBJ databases">
        <title>Thermoflavimicrobium daqus sp. nov., a thermophilic microbe isolated from Moutai-flavour Daqu.</title>
        <authorList>
            <person name="Wang X."/>
            <person name="Zhou H."/>
        </authorList>
    </citation>
    <scope>NUCLEOTIDE SEQUENCE [LARGE SCALE GENOMIC DNA]</scope>
    <source>
        <strain evidence="6 7">FBKL4.011</strain>
    </source>
</reference>
<dbReference type="SUPFAM" id="SSF52540">
    <property type="entry name" value="P-loop containing nucleoside triphosphate hydrolases"/>
    <property type="match status" value="1"/>
</dbReference>
<organism evidence="6 7">
    <name type="scientific">Thermoflavimicrobium daqui</name>
    <dbReference type="NCBI Taxonomy" id="2137476"/>
    <lineage>
        <taxon>Bacteria</taxon>
        <taxon>Bacillati</taxon>
        <taxon>Bacillota</taxon>
        <taxon>Bacilli</taxon>
        <taxon>Bacillales</taxon>
        <taxon>Thermoactinomycetaceae</taxon>
        <taxon>Thermoflavimicrobium</taxon>
    </lineage>
</organism>
<dbReference type="EMBL" id="QJKK01000012">
    <property type="protein sequence ID" value="RAL21855.1"/>
    <property type="molecule type" value="Genomic_DNA"/>
</dbReference>
<dbReference type="PROSITE" id="PS00211">
    <property type="entry name" value="ABC_TRANSPORTER_1"/>
    <property type="match status" value="1"/>
</dbReference>
<dbReference type="InterPro" id="IPR003593">
    <property type="entry name" value="AAA+_ATPase"/>
</dbReference>
<dbReference type="InterPro" id="IPR017871">
    <property type="entry name" value="ABC_transporter-like_CS"/>
</dbReference>
<comment type="caution">
    <text evidence="6">The sequence shown here is derived from an EMBL/GenBank/DDBJ whole genome shotgun (WGS) entry which is preliminary data.</text>
</comment>
<evidence type="ECO:0000256" key="4">
    <source>
        <dbReference type="ARBA" id="ARBA00022967"/>
    </source>
</evidence>
<dbReference type="Pfam" id="PF00005">
    <property type="entry name" value="ABC_tran"/>
    <property type="match status" value="1"/>
</dbReference>
<evidence type="ECO:0000313" key="6">
    <source>
        <dbReference type="EMBL" id="RAL21855.1"/>
    </source>
</evidence>
<sequence length="267" mass="30073">MLKAQGLAKSYGSEQILHQVELEVKRGESFGILGPNGSGKSTLVKILIGEESPDSGKVWLEGKEIASYDSKERARKIAVLAQETMEEIDFTVGQVVEMGRYPYLKKWTGMTRQDQEIIEQVMELTGVSIYRDRRFSDLSGGEKQRVAIAKALAQEPELLFLDEPTTYLDIHYQLLILDLIHRYRQEHQLTIVMVLHDLNLAAQYCDQLLLLSKGKVKAAGNPQQIIQPSLIDEVFHVKPIVLSHPKWQVPQLLLSAKRDSCSSGECS</sequence>
<keyword evidence="4" id="KW-1278">Translocase</keyword>
<dbReference type="InterPro" id="IPR027417">
    <property type="entry name" value="P-loop_NTPase"/>
</dbReference>
<feature type="domain" description="ABC transporter" evidence="5">
    <location>
        <begin position="2"/>
        <end position="238"/>
    </location>
</feature>
<reference evidence="6 7" key="2">
    <citation type="submission" date="2018-06" db="EMBL/GenBank/DDBJ databases">
        <authorList>
            <person name="Zhirakovskaya E."/>
        </authorList>
    </citation>
    <scope>NUCLEOTIDE SEQUENCE [LARGE SCALE GENOMIC DNA]</scope>
    <source>
        <strain evidence="6 7">FBKL4.011</strain>
    </source>
</reference>
<dbReference type="PANTHER" id="PTHR42794:SF1">
    <property type="entry name" value="HEMIN IMPORT ATP-BINDING PROTEIN HMUV"/>
    <property type="match status" value="1"/>
</dbReference>
<evidence type="ECO:0000256" key="3">
    <source>
        <dbReference type="ARBA" id="ARBA00022840"/>
    </source>
</evidence>
<dbReference type="Proteomes" id="UP000251213">
    <property type="component" value="Unassembled WGS sequence"/>
</dbReference>
<evidence type="ECO:0000259" key="5">
    <source>
        <dbReference type="PROSITE" id="PS50893"/>
    </source>
</evidence>
<accession>A0A364K1M5</accession>
<dbReference type="OrthoDB" id="9787851at2"/>
<evidence type="ECO:0000256" key="1">
    <source>
        <dbReference type="ARBA" id="ARBA00022448"/>
    </source>
</evidence>
<keyword evidence="3 6" id="KW-0067">ATP-binding</keyword>
<dbReference type="NCBIfam" id="NF010068">
    <property type="entry name" value="PRK13548.1"/>
    <property type="match status" value="1"/>
</dbReference>
<keyword evidence="1" id="KW-0813">Transport</keyword>
<keyword evidence="7" id="KW-1185">Reference proteome</keyword>
<dbReference type="InterPro" id="IPR003439">
    <property type="entry name" value="ABC_transporter-like_ATP-bd"/>
</dbReference>
<dbReference type="FunFam" id="3.40.50.300:FF:000134">
    <property type="entry name" value="Iron-enterobactin ABC transporter ATP-binding protein"/>
    <property type="match status" value="1"/>
</dbReference>
<dbReference type="AlphaFoldDB" id="A0A364K1M5"/>
<evidence type="ECO:0000313" key="7">
    <source>
        <dbReference type="Proteomes" id="UP000251213"/>
    </source>
</evidence>
<dbReference type="GO" id="GO:0005524">
    <property type="term" value="F:ATP binding"/>
    <property type="evidence" value="ECO:0007669"/>
    <property type="project" value="UniProtKB-KW"/>
</dbReference>
<keyword evidence="2" id="KW-0547">Nucleotide-binding</keyword>
<protein>
    <submittedName>
        <fullName evidence="6">Heme ABC transporter ATP-binding protein</fullName>
    </submittedName>
</protein>
<dbReference type="PANTHER" id="PTHR42794">
    <property type="entry name" value="HEMIN IMPORT ATP-BINDING PROTEIN HMUV"/>
    <property type="match status" value="1"/>
</dbReference>
<dbReference type="GO" id="GO:0016887">
    <property type="term" value="F:ATP hydrolysis activity"/>
    <property type="evidence" value="ECO:0007669"/>
    <property type="project" value="InterPro"/>
</dbReference>
<evidence type="ECO:0000256" key="2">
    <source>
        <dbReference type="ARBA" id="ARBA00022741"/>
    </source>
</evidence>
<gene>
    <name evidence="6" type="ORF">DL897_15675</name>
</gene>
<dbReference type="Gene3D" id="3.40.50.300">
    <property type="entry name" value="P-loop containing nucleotide triphosphate hydrolases"/>
    <property type="match status" value="1"/>
</dbReference>
<name>A0A364K1M5_9BACL</name>
<proteinExistence type="predicted"/>